<reference evidence="2 3" key="1">
    <citation type="journal article" date="2011" name="J. Gen. Appl. Microbiol.">
        <title>Draft genome sequencing of the enigmatic basidiomycete Mixia osmundae.</title>
        <authorList>
            <person name="Nishida H."/>
            <person name="Nagatsuka Y."/>
            <person name="Sugiyama J."/>
        </authorList>
    </citation>
    <scope>NUCLEOTIDE SEQUENCE [LARGE SCALE GENOMIC DNA]</scope>
    <source>
        <strain evidence="3">CBS 9802 / IAM 14324 / JCM 22182 / KY 12970</strain>
    </source>
</reference>
<dbReference type="EMBL" id="BABT02000047">
    <property type="protein sequence ID" value="GAA94783.1"/>
    <property type="molecule type" value="Genomic_DNA"/>
</dbReference>
<evidence type="ECO:0000313" key="2">
    <source>
        <dbReference type="EMBL" id="GAA94783.1"/>
    </source>
</evidence>
<dbReference type="HOGENOM" id="CLU_071356_0_0_1"/>
<organism evidence="2 3">
    <name type="scientific">Mixia osmundae (strain CBS 9802 / IAM 14324 / JCM 22182 / KY 12970)</name>
    <dbReference type="NCBI Taxonomy" id="764103"/>
    <lineage>
        <taxon>Eukaryota</taxon>
        <taxon>Fungi</taxon>
        <taxon>Dikarya</taxon>
        <taxon>Basidiomycota</taxon>
        <taxon>Pucciniomycotina</taxon>
        <taxon>Mixiomycetes</taxon>
        <taxon>Mixiales</taxon>
        <taxon>Mixiaceae</taxon>
        <taxon>Mixia</taxon>
    </lineage>
</organism>
<evidence type="ECO:0000256" key="1">
    <source>
        <dbReference type="SAM" id="SignalP"/>
    </source>
</evidence>
<protein>
    <submittedName>
        <fullName evidence="2">Uncharacterized protein</fullName>
    </submittedName>
</protein>
<name>G7DW95_MIXOS</name>
<dbReference type="RefSeq" id="XP_014565084.1">
    <property type="nucleotide sequence ID" value="XM_014709598.1"/>
</dbReference>
<evidence type="ECO:0000313" key="3">
    <source>
        <dbReference type="Proteomes" id="UP000009131"/>
    </source>
</evidence>
<feature type="chain" id="PRO_5009955573" evidence="1">
    <location>
        <begin position="20"/>
        <end position="233"/>
    </location>
</feature>
<gene>
    <name evidence="2" type="primary">Mo01437</name>
    <name evidence="2" type="ORF">E5Q_01437</name>
</gene>
<reference evidence="2 3" key="2">
    <citation type="journal article" date="2012" name="Open Biol.">
        <title>Characteristics of nucleosomes and linker DNA regions on the genome of the basidiomycete Mixia osmundae revealed by mono- and dinucleosome mapping.</title>
        <authorList>
            <person name="Nishida H."/>
            <person name="Kondo S."/>
            <person name="Matsumoto T."/>
            <person name="Suzuki Y."/>
            <person name="Yoshikawa H."/>
            <person name="Taylor T.D."/>
            <person name="Sugiyama J."/>
        </authorList>
    </citation>
    <scope>NUCLEOTIDE SEQUENCE [LARGE SCALE GENOMIC DNA]</scope>
    <source>
        <strain evidence="3">CBS 9802 / IAM 14324 / JCM 22182 / KY 12970</strain>
    </source>
</reference>
<comment type="caution">
    <text evidence="2">The sequence shown here is derived from an EMBL/GenBank/DDBJ whole genome shotgun (WGS) entry which is preliminary data.</text>
</comment>
<dbReference type="InParanoid" id="G7DW95"/>
<dbReference type="Proteomes" id="UP000009131">
    <property type="component" value="Unassembled WGS sequence"/>
</dbReference>
<proteinExistence type="predicted"/>
<keyword evidence="1" id="KW-0732">Signal</keyword>
<accession>G7DW95</accession>
<keyword evidence="3" id="KW-1185">Reference proteome</keyword>
<dbReference type="AlphaFoldDB" id="G7DW95"/>
<feature type="signal peptide" evidence="1">
    <location>
        <begin position="1"/>
        <end position="19"/>
    </location>
</feature>
<sequence length="233" mass="26052">MVRLPPALLGLFASRTVHATPTSHIESTAALAPHFKRLFDSTTEYAISVTLNRGAIFKLANGEWSSPMPLFSKLVQKFALTKSWSPMDYAMGYDPHVVYDFVLDQRQETSVSATWKYADQVKYSQIALAWWERVNLDGLDEAERTAAYPYNQCCQIHFETAALVWPFGRVLSLGPANFGTEVRLACGRDFAAVRPPTPECLQFYKISSANFAYTALPVDQKTELLDADLSPIS</sequence>